<accession>A0A1G9HP03</accession>
<organism evidence="1 2">
    <name type="scientific">Catalinimonas alkaloidigena</name>
    <dbReference type="NCBI Taxonomy" id="1075417"/>
    <lineage>
        <taxon>Bacteria</taxon>
        <taxon>Pseudomonadati</taxon>
        <taxon>Bacteroidota</taxon>
        <taxon>Cytophagia</taxon>
        <taxon>Cytophagales</taxon>
        <taxon>Catalimonadaceae</taxon>
        <taxon>Catalinimonas</taxon>
    </lineage>
</organism>
<dbReference type="STRING" id="1075417.SAMN05421823_104492"/>
<evidence type="ECO:0000313" key="2">
    <source>
        <dbReference type="Proteomes" id="UP000198510"/>
    </source>
</evidence>
<reference evidence="1 2" key="1">
    <citation type="submission" date="2016-10" db="EMBL/GenBank/DDBJ databases">
        <authorList>
            <person name="de Groot N.N."/>
        </authorList>
    </citation>
    <scope>NUCLEOTIDE SEQUENCE [LARGE SCALE GENOMIC DNA]</scope>
    <source>
        <strain evidence="1 2">DSM 25186</strain>
    </source>
</reference>
<protein>
    <submittedName>
        <fullName evidence="1">Uncharacterized protein</fullName>
    </submittedName>
</protein>
<proteinExistence type="predicted"/>
<gene>
    <name evidence="1" type="ORF">SAMN05421823_104492</name>
</gene>
<dbReference type="Proteomes" id="UP000198510">
    <property type="component" value="Unassembled WGS sequence"/>
</dbReference>
<dbReference type="EMBL" id="FNFO01000004">
    <property type="protein sequence ID" value="SDL14669.1"/>
    <property type="molecule type" value="Genomic_DNA"/>
</dbReference>
<name>A0A1G9HP03_9BACT</name>
<dbReference type="AlphaFoldDB" id="A0A1G9HP03"/>
<evidence type="ECO:0000313" key="1">
    <source>
        <dbReference type="EMBL" id="SDL14669.1"/>
    </source>
</evidence>
<sequence>MALYSDSMYAEGVYRLHNPARQSVSYLPLVCSYDQDSTVYHEGTLTITRFDLEAKVISGTFEFVLARPDCDTIHGTQGRFDIRLF</sequence>
<keyword evidence="2" id="KW-1185">Reference proteome</keyword>